<protein>
    <submittedName>
        <fullName evidence="1">Uncharacterized protein</fullName>
    </submittedName>
</protein>
<proteinExistence type="predicted"/>
<gene>
    <name evidence="1" type="ORF">LCGC14_1770590</name>
</gene>
<name>A0A0F9JDA9_9ZZZZ</name>
<evidence type="ECO:0000313" key="1">
    <source>
        <dbReference type="EMBL" id="KKM03821.1"/>
    </source>
</evidence>
<comment type="caution">
    <text evidence="1">The sequence shown here is derived from an EMBL/GenBank/DDBJ whole genome shotgun (WGS) entry which is preliminary data.</text>
</comment>
<dbReference type="EMBL" id="LAZR01016594">
    <property type="protein sequence ID" value="KKM03821.1"/>
    <property type="molecule type" value="Genomic_DNA"/>
</dbReference>
<accession>A0A0F9JDA9</accession>
<dbReference type="AlphaFoldDB" id="A0A0F9JDA9"/>
<organism evidence="1">
    <name type="scientific">marine sediment metagenome</name>
    <dbReference type="NCBI Taxonomy" id="412755"/>
    <lineage>
        <taxon>unclassified sequences</taxon>
        <taxon>metagenomes</taxon>
        <taxon>ecological metagenomes</taxon>
    </lineage>
</organism>
<sequence length="71" mass="8349">MSENTIDYFDEMKRLEAQGWFYKFYTFRNLSPTALRHIVFNENKGAMGMGHSVSEAWQNAIDSLHQENTDE</sequence>
<reference evidence="1" key="1">
    <citation type="journal article" date="2015" name="Nature">
        <title>Complex archaea that bridge the gap between prokaryotes and eukaryotes.</title>
        <authorList>
            <person name="Spang A."/>
            <person name="Saw J.H."/>
            <person name="Jorgensen S.L."/>
            <person name="Zaremba-Niedzwiedzka K."/>
            <person name="Martijn J."/>
            <person name="Lind A.E."/>
            <person name="van Eijk R."/>
            <person name="Schleper C."/>
            <person name="Guy L."/>
            <person name="Ettema T.J."/>
        </authorList>
    </citation>
    <scope>NUCLEOTIDE SEQUENCE</scope>
</reference>